<dbReference type="Proteomes" id="UP000481030">
    <property type="component" value="Unassembled WGS sequence"/>
</dbReference>
<name>A0A6L3V1J2_9BACI</name>
<accession>A0A6L3V1J2</accession>
<proteinExistence type="predicted"/>
<dbReference type="AlphaFoldDB" id="A0A6L3V1J2"/>
<keyword evidence="2" id="KW-1185">Reference proteome</keyword>
<dbReference type="EMBL" id="WBOS01000018">
    <property type="protein sequence ID" value="KAB2329571.1"/>
    <property type="molecule type" value="Genomic_DNA"/>
</dbReference>
<evidence type="ECO:0000313" key="1">
    <source>
        <dbReference type="EMBL" id="KAB2329571.1"/>
    </source>
</evidence>
<reference evidence="1 2" key="1">
    <citation type="journal article" date="2016" name="Antonie Van Leeuwenhoek">
        <title>Bacillus depressus sp. nov., isolated from soil of a sunflower field.</title>
        <authorList>
            <person name="Wei X."/>
            <person name="Xin D."/>
            <person name="Xin Y."/>
            <person name="Zhang H."/>
            <person name="Wang T."/>
            <person name="Zhang J."/>
        </authorList>
    </citation>
    <scope>NUCLEOTIDE SEQUENCE [LARGE SCALE GENOMIC DNA]</scope>
    <source>
        <strain evidence="1 2">BZ1</strain>
    </source>
</reference>
<evidence type="ECO:0000313" key="2">
    <source>
        <dbReference type="Proteomes" id="UP000481030"/>
    </source>
</evidence>
<gene>
    <name evidence="1" type="ORF">F7731_22275</name>
</gene>
<comment type="caution">
    <text evidence="1">The sequence shown here is derived from an EMBL/GenBank/DDBJ whole genome shotgun (WGS) entry which is preliminary data.</text>
</comment>
<organism evidence="1 2">
    <name type="scientific">Cytobacillus depressus</name>
    <dbReference type="NCBI Taxonomy" id="1602942"/>
    <lineage>
        <taxon>Bacteria</taxon>
        <taxon>Bacillati</taxon>
        <taxon>Bacillota</taxon>
        <taxon>Bacilli</taxon>
        <taxon>Bacillales</taxon>
        <taxon>Bacillaceae</taxon>
        <taxon>Cytobacillus</taxon>
    </lineage>
</organism>
<protein>
    <submittedName>
        <fullName evidence="1">Uncharacterized protein</fullName>
    </submittedName>
</protein>
<sequence>MIQRSIYIKDHAVKEYAEKLEQRESIINEYQMKAAAVVEEAKLSKQEAATLQKEKDELLK</sequence>